<gene>
    <name evidence="3" type="primary">grpE</name>
    <name evidence="8" type="ORF">OVN18_04405</name>
</gene>
<proteinExistence type="inferred from homology"/>
<dbReference type="EMBL" id="CP113089">
    <property type="protein sequence ID" value="WAB82257.1"/>
    <property type="molecule type" value="Genomic_DNA"/>
</dbReference>
<dbReference type="PANTHER" id="PTHR21237:SF23">
    <property type="entry name" value="GRPE PROTEIN HOMOLOG, MITOCHONDRIAL"/>
    <property type="match status" value="1"/>
</dbReference>
<reference evidence="8" key="1">
    <citation type="submission" date="2022-11" db="EMBL/GenBank/DDBJ databases">
        <title>Description of Microcella daejonensis nov. sp, isolated from riverside soil.</title>
        <authorList>
            <person name="Molina K.M."/>
            <person name="Kim S.B."/>
        </authorList>
    </citation>
    <scope>NUCLEOTIDE SEQUENCE</scope>
    <source>
        <strain evidence="8">MMS21-STM12</strain>
    </source>
</reference>
<dbReference type="GO" id="GO:0006457">
    <property type="term" value="P:protein folding"/>
    <property type="evidence" value="ECO:0007669"/>
    <property type="project" value="InterPro"/>
</dbReference>
<dbReference type="InterPro" id="IPR000740">
    <property type="entry name" value="GrpE"/>
</dbReference>
<dbReference type="GO" id="GO:0051087">
    <property type="term" value="F:protein-folding chaperone binding"/>
    <property type="evidence" value="ECO:0007669"/>
    <property type="project" value="InterPro"/>
</dbReference>
<dbReference type="AlphaFoldDB" id="A0A9E8MMI8"/>
<dbReference type="PROSITE" id="PS01071">
    <property type="entry name" value="GRPE"/>
    <property type="match status" value="1"/>
</dbReference>
<feature type="compositionally biased region" description="Basic and acidic residues" evidence="7">
    <location>
        <begin position="1"/>
        <end position="13"/>
    </location>
</feature>
<feature type="region of interest" description="Disordered" evidence="7">
    <location>
        <begin position="70"/>
        <end position="90"/>
    </location>
</feature>
<dbReference type="GO" id="GO:0051082">
    <property type="term" value="F:unfolded protein binding"/>
    <property type="evidence" value="ECO:0007669"/>
    <property type="project" value="TreeGrafter"/>
</dbReference>
<dbReference type="HAMAP" id="MF_01151">
    <property type="entry name" value="GrpE"/>
    <property type="match status" value="1"/>
</dbReference>
<comment type="similarity">
    <text evidence="1 3 5">Belongs to the GrpE family.</text>
</comment>
<feature type="region of interest" description="Disordered" evidence="7">
    <location>
        <begin position="1"/>
        <end position="51"/>
    </location>
</feature>
<dbReference type="GO" id="GO:0005737">
    <property type="term" value="C:cytoplasm"/>
    <property type="evidence" value="ECO:0007669"/>
    <property type="project" value="UniProtKB-SubCell"/>
</dbReference>
<evidence type="ECO:0000256" key="4">
    <source>
        <dbReference type="RuleBase" id="RU000639"/>
    </source>
</evidence>
<evidence type="ECO:0000256" key="5">
    <source>
        <dbReference type="RuleBase" id="RU004478"/>
    </source>
</evidence>
<organism evidence="8 9">
    <name type="scientific">Microcella daejeonensis</name>
    <dbReference type="NCBI Taxonomy" id="2994971"/>
    <lineage>
        <taxon>Bacteria</taxon>
        <taxon>Bacillati</taxon>
        <taxon>Actinomycetota</taxon>
        <taxon>Actinomycetes</taxon>
        <taxon>Micrococcales</taxon>
        <taxon>Microbacteriaceae</taxon>
        <taxon>Microcella</taxon>
    </lineage>
</organism>
<dbReference type="GO" id="GO:0042803">
    <property type="term" value="F:protein homodimerization activity"/>
    <property type="evidence" value="ECO:0007669"/>
    <property type="project" value="InterPro"/>
</dbReference>
<dbReference type="InterPro" id="IPR009012">
    <property type="entry name" value="GrpE_head"/>
</dbReference>
<keyword evidence="2 3" id="KW-0143">Chaperone</keyword>
<dbReference type="PANTHER" id="PTHR21237">
    <property type="entry name" value="GRPE PROTEIN"/>
    <property type="match status" value="1"/>
</dbReference>
<evidence type="ECO:0000256" key="1">
    <source>
        <dbReference type="ARBA" id="ARBA00009054"/>
    </source>
</evidence>
<feature type="compositionally biased region" description="Low complexity" evidence="7">
    <location>
        <begin position="75"/>
        <end position="90"/>
    </location>
</feature>
<keyword evidence="3 4" id="KW-0346">Stress response</keyword>
<dbReference type="KEGG" id="mdb:OVN18_04405"/>
<evidence type="ECO:0000256" key="7">
    <source>
        <dbReference type="SAM" id="MobiDB-lite"/>
    </source>
</evidence>
<comment type="function">
    <text evidence="3 4">Participates actively in the response to hyperosmotic and heat shock by preventing the aggregation of stress-denatured proteins, in association with DnaK and GrpE. It is the nucleotide exchange factor for DnaK and may function as a thermosensor. Unfolded proteins bind initially to DnaJ; upon interaction with the DnaJ-bound protein, DnaK hydrolyzes its bound ATP, resulting in the formation of a stable complex. GrpE releases ADP from DnaK; ATP binding to DnaK triggers the release of the substrate protein, thus completing the reaction cycle. Several rounds of ATP-dependent interactions between DnaJ, DnaK and GrpE are required for fully efficient folding.</text>
</comment>
<dbReference type="InterPro" id="IPR013805">
    <property type="entry name" value="GrpE_CC"/>
</dbReference>
<dbReference type="GO" id="GO:0000774">
    <property type="term" value="F:adenyl-nucleotide exchange factor activity"/>
    <property type="evidence" value="ECO:0007669"/>
    <property type="project" value="InterPro"/>
</dbReference>
<dbReference type="Gene3D" id="2.30.22.10">
    <property type="entry name" value="Head domain of nucleotide exchange factor GrpE"/>
    <property type="match status" value="1"/>
</dbReference>
<dbReference type="RefSeq" id="WP_267782227.1">
    <property type="nucleotide sequence ID" value="NZ_CP113089.1"/>
</dbReference>
<dbReference type="PRINTS" id="PR00773">
    <property type="entry name" value="GRPEPROTEIN"/>
</dbReference>
<dbReference type="SUPFAM" id="SSF58014">
    <property type="entry name" value="Coiled-coil domain of nucleotide exchange factor GrpE"/>
    <property type="match status" value="1"/>
</dbReference>
<comment type="subunit">
    <text evidence="3">Homodimer.</text>
</comment>
<sequence>MARKRNDDDDAKPVIKSRKYVDPETGATRDLPLDGSEAGGEVPAGTEPLAEDGAVTDAETVEELFAVEDADVEVSSSAEPPAGAADAASDLDADIDHILSEAGQREIEEYRDRAARAEAELANFRTRVERDRAANRDAVIAEVVRTLLPAIDDLDRASAHGDLDDGPLALVAQKLRTGFEKYGLRRVGEVGEPFDPSFHEALVQLPKPDVTVNTVGDVIEVGYALGDRLVRAAKVAVFTPEG</sequence>
<evidence type="ECO:0000256" key="6">
    <source>
        <dbReference type="SAM" id="Coils"/>
    </source>
</evidence>
<dbReference type="SUPFAM" id="SSF51064">
    <property type="entry name" value="Head domain of nucleotide exchange factor GrpE"/>
    <property type="match status" value="1"/>
</dbReference>
<accession>A0A9E8MMI8</accession>
<evidence type="ECO:0000313" key="9">
    <source>
        <dbReference type="Proteomes" id="UP001164706"/>
    </source>
</evidence>
<keyword evidence="9" id="KW-1185">Reference proteome</keyword>
<protein>
    <recommendedName>
        <fullName evidence="3 4">Protein GrpE</fullName>
    </recommendedName>
    <alternativeName>
        <fullName evidence="3">HSP-70 cofactor</fullName>
    </alternativeName>
</protein>
<keyword evidence="3" id="KW-0963">Cytoplasm</keyword>
<dbReference type="Proteomes" id="UP001164706">
    <property type="component" value="Chromosome"/>
</dbReference>
<dbReference type="Gene3D" id="3.90.20.20">
    <property type="match status" value="1"/>
</dbReference>
<name>A0A9E8MMI8_9MICO</name>
<keyword evidence="6" id="KW-0175">Coiled coil</keyword>
<evidence type="ECO:0000256" key="3">
    <source>
        <dbReference type="HAMAP-Rule" id="MF_01151"/>
    </source>
</evidence>
<evidence type="ECO:0000313" key="8">
    <source>
        <dbReference type="EMBL" id="WAB82257.1"/>
    </source>
</evidence>
<dbReference type="Pfam" id="PF01025">
    <property type="entry name" value="GrpE"/>
    <property type="match status" value="1"/>
</dbReference>
<feature type="coiled-coil region" evidence="6">
    <location>
        <begin position="100"/>
        <end position="134"/>
    </location>
</feature>
<dbReference type="CDD" id="cd00446">
    <property type="entry name" value="GrpE"/>
    <property type="match status" value="1"/>
</dbReference>
<evidence type="ECO:0000256" key="2">
    <source>
        <dbReference type="ARBA" id="ARBA00023186"/>
    </source>
</evidence>
<comment type="subcellular location">
    <subcellularLocation>
        <location evidence="3">Cytoplasm</location>
    </subcellularLocation>
</comment>